<dbReference type="RefSeq" id="WP_205492479.1">
    <property type="nucleotide sequence ID" value="NZ_JAFHAP010000004.1"/>
</dbReference>
<dbReference type="CDD" id="cd18808">
    <property type="entry name" value="SF1_C_Upf1"/>
    <property type="match status" value="1"/>
</dbReference>
<feature type="coiled-coil region" evidence="6">
    <location>
        <begin position="527"/>
        <end position="571"/>
    </location>
</feature>
<organism evidence="9 10">
    <name type="scientific">Polycladomyces zharkentensis</name>
    <dbReference type="NCBI Taxonomy" id="2807616"/>
    <lineage>
        <taxon>Bacteria</taxon>
        <taxon>Bacillati</taxon>
        <taxon>Bacillota</taxon>
        <taxon>Bacilli</taxon>
        <taxon>Bacillales</taxon>
        <taxon>Thermoactinomycetaceae</taxon>
        <taxon>Polycladomyces</taxon>
    </lineage>
</organism>
<name>A0ABS2WFK5_9BACL</name>
<dbReference type="InterPro" id="IPR041679">
    <property type="entry name" value="DNA2/NAM7-like_C"/>
</dbReference>
<feature type="domain" description="DNA2/NAM7 helicase helicase" evidence="7">
    <location>
        <begin position="239"/>
        <end position="710"/>
    </location>
</feature>
<dbReference type="Pfam" id="PF13087">
    <property type="entry name" value="AAA_12"/>
    <property type="match status" value="1"/>
</dbReference>
<dbReference type="PANTHER" id="PTHR43788">
    <property type="entry name" value="DNA2/NAM7 HELICASE FAMILY MEMBER"/>
    <property type="match status" value="1"/>
</dbReference>
<keyword evidence="10" id="KW-1185">Reference proteome</keyword>
<accession>A0ABS2WFK5</accession>
<evidence type="ECO:0000256" key="4">
    <source>
        <dbReference type="ARBA" id="ARBA00022806"/>
    </source>
</evidence>
<keyword evidence="4" id="KW-0347">Helicase</keyword>
<evidence type="ECO:0000313" key="10">
    <source>
        <dbReference type="Proteomes" id="UP001177120"/>
    </source>
</evidence>
<evidence type="ECO:0000256" key="6">
    <source>
        <dbReference type="SAM" id="Coils"/>
    </source>
</evidence>
<comment type="similarity">
    <text evidence="1">Belongs to the DNA2/NAM7 helicase family.</text>
</comment>
<dbReference type="Gene3D" id="3.40.50.300">
    <property type="entry name" value="P-loop containing nucleotide triphosphate hydrolases"/>
    <property type="match status" value="3"/>
</dbReference>
<dbReference type="SUPFAM" id="SSF52540">
    <property type="entry name" value="P-loop containing nucleoside triphosphate hydrolases"/>
    <property type="match status" value="1"/>
</dbReference>
<reference evidence="9" key="1">
    <citation type="journal article" date="2024" name="Int. J. Syst. Evol. Microbiol.">
        <title>Polycladomyces zharkentensis sp. nov., a novel thermophilic cellulose- and starch-degrading member of the Bacillota from a geothermal aquifer in Kazakhstan.</title>
        <authorList>
            <person name="Mashzhan A."/>
            <person name="Kistaubayeva A."/>
            <person name="Javier-Lopez R."/>
            <person name="Bissenova U."/>
            <person name="Bissenbay A."/>
            <person name="Birkeland N.K."/>
        </authorList>
    </citation>
    <scope>NUCLEOTIDE SEQUENCE</scope>
    <source>
        <strain evidence="9">ZKZ2T</strain>
    </source>
</reference>
<keyword evidence="3" id="KW-0378">Hydrolase</keyword>
<dbReference type="InterPro" id="IPR027417">
    <property type="entry name" value="P-loop_NTPase"/>
</dbReference>
<dbReference type="EMBL" id="JAFHAP010000004">
    <property type="protein sequence ID" value="MBN2908322.1"/>
    <property type="molecule type" value="Genomic_DNA"/>
</dbReference>
<proteinExistence type="inferred from homology"/>
<sequence>MEKEKRLLRYLFRSFQDRDNDSFHRKQGVHIPEPEFRQGELSAESIKLIKDKMNPDEEAELHICPVFLERTDDPNQILTPLFLPARLEDGKLLPITHRPAYIPRKYLEPTVGHELVLGRLDQLDALAEQTAYAVEGNWSEAIAYAEKLFQHVIGERLQSFVIDGYRRSEQVWVVPIQEGKLNKEFIALYKHLVGSETLPALLQNYLSLEEQKNEPILSCLDQSERHLGQMNHVYPLSPGQRESLHHFFTLNEGEMLAVNGPPGTGKTTLLQNVVASLWVEAAAKGMDDPPVIVATSANNKAITNIIDSFGQTGEKQPDTRTVWGKKAVQLQGRWIPGLKSYGLYLPASSQMGKLAESGHPYHVVSENGEDFMKQMEMPSQVAEAKTYFLSRCAEYAGSTVDSLSFAAELLQTDLVRTCEAIRDGVNLAKQYQAYQERLNREYDGSIEKLSEQIREWEEQEMEASKRKQFYVRLKRDWTEHLNKEPLWWKWLFFLPGINERRRRRNEVFLLEKNHPIEVFSFANDEISRAIDREIQKHEADRQAAEAKRTELQQLLEKIRQSEHRLRTWCRNHEVPFSDSMETLDTSLRYLAFRLATHYWEAKWLMEMEEQIAKGYQESKSSRKTRKKWRRYAKLTPCFVATFHMLPKWFCVYDPVVNQGKKKYQSGYLTGFIDLLIIDEAGQVSPDLAVPAISLAKKALVVGDTMQIEPISSVTRDVDHGNLLGTGVIADLKEAEEIEEKGVTAALGSVMRIAQRRSKYRKNERFGGMFLSEHRRCVPEIIRYCNLLAYGGDLQPLRPSEKKYDFLPHLGYADIRGEAKDAGGRGKFNVEEAEAIVGWIRNHREKLEHISGKAIGDILGIVTPFRYQTVLIRELLKELGISDITVGTVHALQGAEKDIVLFSPVVGSKSGKPFYDRNLNMMNVAVSRAKDSFLVFGNMEEFGLIPGTPSHLLKSLLYKPENKIPVSYQNDRLLPHLTRRMRTRRDSFSMQDRTIVQQIIHIHKNEGQVLIAQDQGKIVATQNIRK</sequence>
<evidence type="ECO:0000313" key="9">
    <source>
        <dbReference type="EMBL" id="MBN2908322.1"/>
    </source>
</evidence>
<dbReference type="InterPro" id="IPR047187">
    <property type="entry name" value="SF1_C_Upf1"/>
</dbReference>
<dbReference type="InterPro" id="IPR050534">
    <property type="entry name" value="Coronavir_polyprotein_1ab"/>
</dbReference>
<dbReference type="Pfam" id="PF13086">
    <property type="entry name" value="AAA_11"/>
    <property type="match status" value="1"/>
</dbReference>
<evidence type="ECO:0000256" key="1">
    <source>
        <dbReference type="ARBA" id="ARBA00007913"/>
    </source>
</evidence>
<protein>
    <submittedName>
        <fullName evidence="9">Uncharacterized protein</fullName>
    </submittedName>
</protein>
<keyword evidence="6" id="KW-0175">Coiled coil</keyword>
<dbReference type="Proteomes" id="UP001177120">
    <property type="component" value="Unassembled WGS sequence"/>
</dbReference>
<evidence type="ECO:0000256" key="5">
    <source>
        <dbReference type="ARBA" id="ARBA00022840"/>
    </source>
</evidence>
<comment type="caution">
    <text evidence="9">The sequence shown here is derived from an EMBL/GenBank/DDBJ whole genome shotgun (WGS) entry which is preliminary data.</text>
</comment>
<evidence type="ECO:0000256" key="2">
    <source>
        <dbReference type="ARBA" id="ARBA00022741"/>
    </source>
</evidence>
<keyword evidence="5" id="KW-0067">ATP-binding</keyword>
<evidence type="ECO:0000259" key="7">
    <source>
        <dbReference type="Pfam" id="PF13086"/>
    </source>
</evidence>
<evidence type="ECO:0000256" key="3">
    <source>
        <dbReference type="ARBA" id="ARBA00022801"/>
    </source>
</evidence>
<dbReference type="InterPro" id="IPR041677">
    <property type="entry name" value="DNA2/NAM7_AAA_11"/>
</dbReference>
<evidence type="ECO:0000259" key="8">
    <source>
        <dbReference type="Pfam" id="PF13087"/>
    </source>
</evidence>
<gene>
    <name evidence="9" type="ORF">JQC72_02150</name>
</gene>
<dbReference type="PANTHER" id="PTHR43788:SF8">
    <property type="entry name" value="DNA-BINDING PROTEIN SMUBP-2"/>
    <property type="match status" value="1"/>
</dbReference>
<feature type="domain" description="DNA2/NAM7 helicase-like C-terminal" evidence="8">
    <location>
        <begin position="768"/>
        <end position="938"/>
    </location>
</feature>
<keyword evidence="2" id="KW-0547">Nucleotide-binding</keyword>
<feature type="coiled-coil region" evidence="6">
    <location>
        <begin position="439"/>
        <end position="466"/>
    </location>
</feature>